<evidence type="ECO:0000256" key="12">
    <source>
        <dbReference type="RuleBase" id="RU003750"/>
    </source>
</evidence>
<dbReference type="PANTHER" id="PTHR14269">
    <property type="entry name" value="CDP-DIACYLGLYCEROL--GLYCEROL-3-PHOSPHATE 3-PHOSPHATIDYLTRANSFERASE-RELATED"/>
    <property type="match status" value="1"/>
</dbReference>
<dbReference type="InterPro" id="IPR048254">
    <property type="entry name" value="CDP_ALCOHOL_P_TRANSF_CS"/>
</dbReference>
<feature type="transmembrane region" description="Helical" evidence="14">
    <location>
        <begin position="103"/>
        <end position="124"/>
    </location>
</feature>
<dbReference type="InterPro" id="IPR004570">
    <property type="entry name" value="Phosphatidylglycerol_P_synth"/>
</dbReference>
<feature type="compositionally biased region" description="Pro residues" evidence="13">
    <location>
        <begin position="21"/>
        <end position="33"/>
    </location>
</feature>
<dbReference type="InterPro" id="IPR050324">
    <property type="entry name" value="CDP-alcohol_PTase-I"/>
</dbReference>
<evidence type="ECO:0000313" key="16">
    <source>
        <dbReference type="Proteomes" id="UP001447516"/>
    </source>
</evidence>
<keyword evidence="9" id="KW-0594">Phospholipid biosynthesis</keyword>
<gene>
    <name evidence="15" type="primary">pgsA</name>
    <name evidence="15" type="ORF">AAH991_32660</name>
</gene>
<evidence type="ECO:0000256" key="8">
    <source>
        <dbReference type="ARBA" id="ARBA00023136"/>
    </source>
</evidence>
<evidence type="ECO:0000256" key="2">
    <source>
        <dbReference type="ARBA" id="ARBA00010441"/>
    </source>
</evidence>
<keyword evidence="8 14" id="KW-0472">Membrane</keyword>
<name>A0ABV0AZ90_9ACTN</name>
<sequence>MTERGEPPVDVAGPGEVTPEPAAPPVAAVPPAVPAAAPVATPAPAPQAGSGLSQEPDAVPVGGPAGAGEQAGGPRADGRTAPEPPSAGVAGEAPAHRVSTWNIANALTIARLAIVPVFTVFLFVEGQAWRLAALGVFLLASLTDQLDGWLARKYALITDFGKIADPIADKALIGAALLSLSYLGEIPWWVTLVIIAREAGVTLLRFLVIRHGVIPASYGGKVKTVLQIVAIALYIVPGVPDLVRWAVMGLALLVTVGTGADYVVRAVRLRQVARSARTS</sequence>
<evidence type="ECO:0000256" key="13">
    <source>
        <dbReference type="SAM" id="MobiDB-lite"/>
    </source>
</evidence>
<accession>A0ABV0AZ90</accession>
<protein>
    <recommendedName>
        <fullName evidence="11">CDP-diacylglycerol--glycerol-3-phosphate 3-phosphatidyltransferase</fullName>
        <ecNumber evidence="11">2.7.8.5</ecNumber>
    </recommendedName>
</protein>
<evidence type="ECO:0000256" key="7">
    <source>
        <dbReference type="ARBA" id="ARBA00023098"/>
    </source>
</evidence>
<comment type="caution">
    <text evidence="15">The sequence shown here is derived from an EMBL/GenBank/DDBJ whole genome shotgun (WGS) entry which is preliminary data.</text>
</comment>
<keyword evidence="4 12" id="KW-0808">Transferase</keyword>
<organism evidence="15 16">
    <name type="scientific">Microbispora maris</name>
    <dbReference type="NCBI Taxonomy" id="3144104"/>
    <lineage>
        <taxon>Bacteria</taxon>
        <taxon>Bacillati</taxon>
        <taxon>Actinomycetota</taxon>
        <taxon>Actinomycetes</taxon>
        <taxon>Streptosporangiales</taxon>
        <taxon>Streptosporangiaceae</taxon>
        <taxon>Microbispora</taxon>
    </lineage>
</organism>
<evidence type="ECO:0000256" key="11">
    <source>
        <dbReference type="NCBIfam" id="TIGR00560"/>
    </source>
</evidence>
<keyword evidence="6 14" id="KW-1133">Transmembrane helix</keyword>
<evidence type="ECO:0000256" key="14">
    <source>
        <dbReference type="SAM" id="Phobius"/>
    </source>
</evidence>
<feature type="transmembrane region" description="Helical" evidence="14">
    <location>
        <begin position="220"/>
        <end position="236"/>
    </location>
</feature>
<dbReference type="Gene3D" id="1.20.120.1760">
    <property type="match status" value="1"/>
</dbReference>
<feature type="transmembrane region" description="Helical" evidence="14">
    <location>
        <begin position="242"/>
        <end position="264"/>
    </location>
</feature>
<feature type="region of interest" description="Disordered" evidence="13">
    <location>
        <begin position="1"/>
        <end position="93"/>
    </location>
</feature>
<keyword evidence="10" id="KW-1208">Phospholipid metabolism</keyword>
<evidence type="ECO:0000256" key="9">
    <source>
        <dbReference type="ARBA" id="ARBA00023209"/>
    </source>
</evidence>
<dbReference type="EC" id="2.7.8.5" evidence="11"/>
<evidence type="ECO:0000256" key="3">
    <source>
        <dbReference type="ARBA" id="ARBA00022516"/>
    </source>
</evidence>
<comment type="subcellular location">
    <subcellularLocation>
        <location evidence="1">Membrane</location>
        <topology evidence="1">Multi-pass membrane protein</topology>
    </subcellularLocation>
</comment>
<dbReference type="Proteomes" id="UP001447516">
    <property type="component" value="Unassembled WGS sequence"/>
</dbReference>
<keyword evidence="7" id="KW-0443">Lipid metabolism</keyword>
<dbReference type="NCBIfam" id="TIGR00560">
    <property type="entry name" value="pgsA"/>
    <property type="match status" value="1"/>
</dbReference>
<dbReference type="EMBL" id="JBDJAW010000040">
    <property type="protein sequence ID" value="MEN3539901.1"/>
    <property type="molecule type" value="Genomic_DNA"/>
</dbReference>
<evidence type="ECO:0000256" key="5">
    <source>
        <dbReference type="ARBA" id="ARBA00022692"/>
    </source>
</evidence>
<dbReference type="PANTHER" id="PTHR14269:SF52">
    <property type="entry name" value="PHOSPHATIDYLGLYCEROPHOSPHATE SYNTHASE-RELATED"/>
    <property type="match status" value="1"/>
</dbReference>
<evidence type="ECO:0000313" key="15">
    <source>
        <dbReference type="EMBL" id="MEN3539901.1"/>
    </source>
</evidence>
<dbReference type="GO" id="GO:0008444">
    <property type="term" value="F:CDP-diacylglycerol-glycerol-3-phosphate 3-phosphatidyltransferase activity"/>
    <property type="evidence" value="ECO:0007669"/>
    <property type="project" value="UniProtKB-EC"/>
</dbReference>
<keyword evidence="16" id="KW-1185">Reference proteome</keyword>
<dbReference type="InterPro" id="IPR000462">
    <property type="entry name" value="CDP-OH_P_trans"/>
</dbReference>
<reference evidence="15 16" key="1">
    <citation type="submission" date="2024-05" db="EMBL/GenBank/DDBJ databases">
        <title>Microbispora sp.ZYX-F-249.</title>
        <authorList>
            <person name="Xie H."/>
        </authorList>
    </citation>
    <scope>NUCLEOTIDE SEQUENCE [LARGE SCALE GENOMIC DNA]</scope>
    <source>
        <strain evidence="15 16">ZYX-F-249</strain>
    </source>
</reference>
<keyword evidence="5 14" id="KW-0812">Transmembrane</keyword>
<evidence type="ECO:0000256" key="1">
    <source>
        <dbReference type="ARBA" id="ARBA00004141"/>
    </source>
</evidence>
<dbReference type="PROSITE" id="PS00379">
    <property type="entry name" value="CDP_ALCOHOL_P_TRANSF"/>
    <property type="match status" value="1"/>
</dbReference>
<dbReference type="Pfam" id="PF01066">
    <property type="entry name" value="CDP-OH_P_transf"/>
    <property type="match status" value="1"/>
</dbReference>
<evidence type="ECO:0000256" key="10">
    <source>
        <dbReference type="ARBA" id="ARBA00023264"/>
    </source>
</evidence>
<evidence type="ECO:0000256" key="6">
    <source>
        <dbReference type="ARBA" id="ARBA00022989"/>
    </source>
</evidence>
<proteinExistence type="inferred from homology"/>
<dbReference type="RefSeq" id="WP_346229775.1">
    <property type="nucleotide sequence ID" value="NZ_JBDJAW010000040.1"/>
</dbReference>
<keyword evidence="3" id="KW-0444">Lipid biosynthesis</keyword>
<feature type="transmembrane region" description="Helical" evidence="14">
    <location>
        <begin position="186"/>
        <end position="208"/>
    </location>
</feature>
<comment type="similarity">
    <text evidence="2 12">Belongs to the CDP-alcohol phosphatidyltransferase class-I family.</text>
</comment>
<dbReference type="InterPro" id="IPR043130">
    <property type="entry name" value="CDP-OH_PTrfase_TM_dom"/>
</dbReference>
<evidence type="ECO:0000256" key="4">
    <source>
        <dbReference type="ARBA" id="ARBA00022679"/>
    </source>
</evidence>